<feature type="transmembrane region" description="Helical" evidence="10">
    <location>
        <begin position="1475"/>
        <end position="1494"/>
    </location>
</feature>
<dbReference type="FunFam" id="1.20.1560.10:FF:000013">
    <property type="entry name" value="ABC transporter C family member 2"/>
    <property type="match status" value="1"/>
</dbReference>
<keyword evidence="4" id="KW-0677">Repeat</keyword>
<feature type="transmembrane region" description="Helical" evidence="10">
    <location>
        <begin position="1441"/>
        <end position="1463"/>
    </location>
</feature>
<feature type="transmembrane region" description="Helical" evidence="10">
    <location>
        <begin position="536"/>
        <end position="554"/>
    </location>
</feature>
<dbReference type="InterPro" id="IPR027417">
    <property type="entry name" value="P-loop_NTPase"/>
</dbReference>
<dbReference type="PROSITE" id="PS50929">
    <property type="entry name" value="ABC_TM1F"/>
    <property type="match status" value="2"/>
</dbReference>
<feature type="transmembrane region" description="Helical" evidence="10">
    <location>
        <begin position="615"/>
        <end position="642"/>
    </location>
</feature>
<keyword evidence="7 10" id="KW-1133">Transmembrane helix</keyword>
<dbReference type="CDD" id="cd03250">
    <property type="entry name" value="ABCC_MRP_domain1"/>
    <property type="match status" value="1"/>
</dbReference>
<evidence type="ECO:0000256" key="6">
    <source>
        <dbReference type="ARBA" id="ARBA00022840"/>
    </source>
</evidence>
<dbReference type="OrthoDB" id="6500128at2759"/>
<dbReference type="Pfam" id="PF00664">
    <property type="entry name" value="ABC_membrane"/>
    <property type="match status" value="2"/>
</dbReference>
<evidence type="ECO:0000256" key="8">
    <source>
        <dbReference type="ARBA" id="ARBA00023136"/>
    </source>
</evidence>
<dbReference type="InterPro" id="IPR003439">
    <property type="entry name" value="ABC_transporter-like_ATP-bd"/>
</dbReference>
<evidence type="ECO:0000256" key="1">
    <source>
        <dbReference type="ARBA" id="ARBA00004141"/>
    </source>
</evidence>
<comment type="subcellular location">
    <subcellularLocation>
        <location evidence="1">Membrane</location>
        <topology evidence="1">Multi-pass membrane protein</topology>
    </subcellularLocation>
</comment>
<reference evidence="13" key="2">
    <citation type="submission" date="2020-01" db="EMBL/GenBank/DDBJ databases">
        <authorList>
            <person name="Korhonen P.K.K."/>
            <person name="Guangxu M.G."/>
            <person name="Wang T.W."/>
            <person name="Stroehlein A.J.S."/>
            <person name="Young N.D."/>
            <person name="Ang C.-S.A."/>
            <person name="Fernando D.W.F."/>
            <person name="Lu H.L."/>
            <person name="Taylor S.T."/>
            <person name="Ehtesham M.E.M."/>
            <person name="Najaraj S.H.N."/>
            <person name="Harsha G.H.G."/>
            <person name="Madugundu A.M."/>
            <person name="Renuse S.R."/>
            <person name="Holt D.H."/>
            <person name="Pandey A.P."/>
            <person name="Papenfuss A.P."/>
            <person name="Gasser R.B.G."/>
            <person name="Fischer K.F."/>
        </authorList>
    </citation>
    <scope>NUCLEOTIDE SEQUENCE</scope>
    <source>
        <strain evidence="13">SSS_KF_BRIS2020</strain>
    </source>
</reference>
<dbReference type="InterPro" id="IPR036640">
    <property type="entry name" value="ABC1_TM_sf"/>
</dbReference>
<keyword evidence="6" id="KW-0067">ATP-binding</keyword>
<feature type="compositionally biased region" description="Polar residues" evidence="9">
    <location>
        <begin position="1122"/>
        <end position="1134"/>
    </location>
</feature>
<dbReference type="EMBL" id="WVUK01000065">
    <property type="protein sequence ID" value="KAF7488756.1"/>
    <property type="molecule type" value="Genomic_DNA"/>
</dbReference>
<dbReference type="PROSITE" id="PS00211">
    <property type="entry name" value="ABC_TRANSPORTER_1"/>
    <property type="match status" value="1"/>
</dbReference>
<dbReference type="Gene3D" id="1.20.1560.10">
    <property type="entry name" value="ABC transporter type 1, transmembrane domain"/>
    <property type="match status" value="2"/>
</dbReference>
<feature type="transmembrane region" description="Helical" evidence="10">
    <location>
        <begin position="238"/>
        <end position="262"/>
    </location>
</feature>
<dbReference type="FunFam" id="3.40.50.300:FF:000973">
    <property type="entry name" value="Multidrug resistance-associated protein 4"/>
    <property type="match status" value="1"/>
</dbReference>
<keyword evidence="5" id="KW-0547">Nucleotide-binding</keyword>
<dbReference type="FunFam" id="3.40.50.300:FF:000163">
    <property type="entry name" value="Multidrug resistance-associated protein member 4"/>
    <property type="match status" value="1"/>
</dbReference>
<keyword evidence="15" id="KW-1185">Reference proteome</keyword>
<evidence type="ECO:0000313" key="13">
    <source>
        <dbReference type="EMBL" id="KAF7488756.1"/>
    </source>
</evidence>
<dbReference type="InterPro" id="IPR003593">
    <property type="entry name" value="AAA+_ATPase"/>
</dbReference>
<feature type="region of interest" description="Disordered" evidence="9">
    <location>
        <begin position="1110"/>
        <end position="1148"/>
    </location>
</feature>
<dbReference type="GO" id="GO:0016887">
    <property type="term" value="F:ATP hydrolysis activity"/>
    <property type="evidence" value="ECO:0007669"/>
    <property type="project" value="InterPro"/>
</dbReference>
<evidence type="ECO:0000259" key="12">
    <source>
        <dbReference type="PROSITE" id="PS50929"/>
    </source>
</evidence>
<gene>
    <name evidence="13" type="ORF">SSS_8148</name>
</gene>
<evidence type="ECO:0000256" key="2">
    <source>
        <dbReference type="ARBA" id="ARBA00022448"/>
    </source>
</evidence>
<evidence type="ECO:0000259" key="11">
    <source>
        <dbReference type="PROSITE" id="PS50893"/>
    </source>
</evidence>
<dbReference type="GO" id="GO:0016020">
    <property type="term" value="C:membrane"/>
    <property type="evidence" value="ECO:0007669"/>
    <property type="project" value="UniProtKB-SubCell"/>
</dbReference>
<feature type="transmembrane region" description="Helical" evidence="10">
    <location>
        <begin position="662"/>
        <end position="681"/>
    </location>
</feature>
<evidence type="ECO:0000313" key="15">
    <source>
        <dbReference type="Proteomes" id="UP000070412"/>
    </source>
</evidence>
<sequence length="1776" mass="205887">MSNHHITSSSMLSKKIIFIEKTNLIEWNYQIDNFVLILNLIWLNFIIFFILWRCLRSKSDRFDCFRRRAEEQSFSDGDRIGKISKQNFVEQKIPIDQIESIAKYSQSFETIIILSLLIVCLGYFLEILLIRFEEIPKFELLSNESLSSMENSLKFINNLDLLLILSIISFMALQAIRFDDRKLQSILTELIHYSLRIVYFISNSLAILSKLLCLMILFNNEVDRSDDFYRNLRPYLLLSIFVGQFILFLINSIRLFRIYFLLKNDKNFEQKYSKIETKTSIVFHYRKHLESFLSRITFFWMIPLFKEGYRENFSLKNLGSLPEEECSARQFQRFKHFFYSIDIEKFSSTFIWRICWKTYRRSLILGAFIKILSDLSSLIGPLSIGYIIDFINERKNFPNQSNDTEWDRSNIFVLQATNETIFIGLTWKSFFKNGYVLSIIVLLSSILQSLLSNNFNHLVINEGIHLRSALNGLIYRKSLSLPIDNNNLDFFGTISNYISIDSSNIFEIFTMIHYLWSVPIKISILLWLLYKRMGPSALIGSSIFFLLAPIQFFCSKQISKVQKKQLKFTDKRISKTTELFMGIKLLKLLGWEISFSKQIINFRSEELHFLRKDGIFVSINTFITQASSILVTMIAFISYKYLENRPLDSSMVFTCIALFNKITVPLYIVPLVIPILISAIVSHRRLMDFFRLQVIASNSIEFDSKSIHRFKLSNEFKSIENQSNHRVLDRSKSASTVPKLSYPSLFSCYVKKGRFSWYDIDCGAKDCTLSNINLAIPKGQLTIVVGSIGSGKSTLLASLIGETRLCGGEIHWLQENYTCFGYVPSTPWILNSTVFENILFGNDFDLDRYKEIINACCLQADIDLLPYGDQTIIGGHGISLSGGQRQRIALARALYSKAPTLILDDSLSALDLIVGYSVFENAILRLAIKHQKRTVILATHKQEYLSKTDYLIVMDSGTILIQGTLNQVEKLDKAFHYLRNVQRKKEITERLGQLKNLETCKTSEERNKLVRLLSKKKEFRGSRKFQDYWLLKLKMVLSNKLSQQFLSRQISWDLSNTLPLHEWCDDDDEELLMPISSSSSSSSPQSNNRFRNQFSTFSWKKSQRKHSDLDSFENLSKDSDSFDSNPSEKSSNLSIFEDSEKRNENDDDSSILEDAISNLNEQFLQEMACYKENQLDTGTIYNFDRNPKKNRISFDVLLYYFQCYSYRNIAFVIGLIALNQLFRLISDYWLSNWIEREEKQNLSEKNSNDLIDQNRFDDFIRCYLILSILSVIISFFANLMGQLISNKAIRILHDNLLSTLVRCPMKFFDTTPIGRIINRFTYDLNIIDKKLPIAIPVLLRFLFLCCSALIINIVVCPFFIFFLIPILLIYYYLQKIFRCTSRQLQRLECSTKSPILSHFNETIAGLTTIRAFRREEMFITTLHRLLDANNLCFLLTNSSNCLLGIVLDSFGAIILFISMLLTITASLHWNLPTAFVGLTMTYMLLVPIYLNWLVRNLSQVEMNLNSVERVHRYTFLETEISCLNDLGEPNRIPDNWLQRGEIEFINVTIRYEANTEPIIYNANLHIKPGEKIGICGRTGSGKSSLIGALFRINQISSGQILIDGIDITRICPYRLRRELAIIPQDLVLFTGTIRDNLDPDYRYGDDKLWRILKEFHLDRTIRSLDEEIFNDSKSEMRFSAGERQLFCCARAFLSDSPLLIMDESTSMLDQKSSTIVMQQIHNSKKTILIIAHRISNIIDLDRIAVVDGGHIAEFDTPANLLSNSNSLFSNLYHRDC</sequence>
<feature type="transmembrane region" description="Helical" evidence="10">
    <location>
        <begin position="434"/>
        <end position="451"/>
    </location>
</feature>
<keyword evidence="3 10" id="KW-0812">Transmembrane</keyword>
<dbReference type="GO" id="GO:0140359">
    <property type="term" value="F:ABC-type transporter activity"/>
    <property type="evidence" value="ECO:0007669"/>
    <property type="project" value="InterPro"/>
</dbReference>
<keyword evidence="2" id="KW-0813">Transport</keyword>
<dbReference type="PROSITE" id="PS50893">
    <property type="entry name" value="ABC_TRANSPORTER_2"/>
    <property type="match status" value="2"/>
</dbReference>
<dbReference type="PANTHER" id="PTHR24223:SF461">
    <property type="entry name" value="ATP-BINDING CASSETTE SUB-FAMILY C MEMBER SUR"/>
    <property type="match status" value="1"/>
</dbReference>
<feature type="transmembrane region" description="Helical" evidence="10">
    <location>
        <begin position="197"/>
        <end position="218"/>
    </location>
</feature>
<dbReference type="CDD" id="cd18602">
    <property type="entry name" value="ABC_6TM_SUR1_D2_like"/>
    <property type="match status" value="1"/>
</dbReference>
<evidence type="ECO:0000313" key="14">
    <source>
        <dbReference type="EnsemblMetazoa" id="KAF7488756.1"/>
    </source>
</evidence>
<evidence type="ECO:0000256" key="4">
    <source>
        <dbReference type="ARBA" id="ARBA00022737"/>
    </source>
</evidence>
<feature type="transmembrane region" description="Helical" evidence="10">
    <location>
        <begin position="508"/>
        <end position="530"/>
    </location>
</feature>
<evidence type="ECO:0000256" key="7">
    <source>
        <dbReference type="ARBA" id="ARBA00022989"/>
    </source>
</evidence>
<dbReference type="PANTHER" id="PTHR24223">
    <property type="entry name" value="ATP-BINDING CASSETTE SUB-FAMILY C"/>
    <property type="match status" value="1"/>
</dbReference>
<dbReference type="CDD" id="cd03244">
    <property type="entry name" value="ABCC_MRP_domain2"/>
    <property type="match status" value="1"/>
</dbReference>
<dbReference type="Gene3D" id="3.40.50.300">
    <property type="entry name" value="P-loop containing nucleotide triphosphate hydrolases"/>
    <property type="match status" value="2"/>
</dbReference>
<organism evidence="13">
    <name type="scientific">Sarcoptes scabiei</name>
    <name type="common">Itch mite</name>
    <name type="synonym">Acarus scabiei</name>
    <dbReference type="NCBI Taxonomy" id="52283"/>
    <lineage>
        <taxon>Eukaryota</taxon>
        <taxon>Metazoa</taxon>
        <taxon>Ecdysozoa</taxon>
        <taxon>Arthropoda</taxon>
        <taxon>Chelicerata</taxon>
        <taxon>Arachnida</taxon>
        <taxon>Acari</taxon>
        <taxon>Acariformes</taxon>
        <taxon>Sarcoptiformes</taxon>
        <taxon>Astigmata</taxon>
        <taxon>Psoroptidia</taxon>
        <taxon>Sarcoptoidea</taxon>
        <taxon>Sarcoptidae</taxon>
        <taxon>Sarcoptinae</taxon>
        <taxon>Sarcoptes</taxon>
    </lineage>
</organism>
<evidence type="ECO:0000256" key="9">
    <source>
        <dbReference type="SAM" id="MobiDB-lite"/>
    </source>
</evidence>
<evidence type="ECO:0000256" key="5">
    <source>
        <dbReference type="ARBA" id="ARBA00022741"/>
    </source>
</evidence>
<dbReference type="Proteomes" id="UP000070412">
    <property type="component" value="Unassembled WGS sequence"/>
</dbReference>
<dbReference type="InterPro" id="IPR011527">
    <property type="entry name" value="ABC1_TM_dom"/>
</dbReference>
<evidence type="ECO:0000256" key="3">
    <source>
        <dbReference type="ARBA" id="ARBA00022692"/>
    </source>
</evidence>
<feature type="transmembrane region" description="Helical" evidence="10">
    <location>
        <begin position="155"/>
        <end position="176"/>
    </location>
</feature>
<feature type="transmembrane region" description="Helical" evidence="10">
    <location>
        <begin position="1341"/>
        <end position="1373"/>
    </location>
</feature>
<dbReference type="InterPro" id="IPR050173">
    <property type="entry name" value="ABC_transporter_C-like"/>
</dbReference>
<protein>
    <submittedName>
        <fullName evidence="13">Cystic fibrosis transmembrane conductance regulator</fullName>
    </submittedName>
</protein>
<evidence type="ECO:0000256" key="10">
    <source>
        <dbReference type="SAM" id="Phobius"/>
    </source>
</evidence>
<feature type="domain" description="ABC transmembrane type-1" evidence="12">
    <location>
        <begin position="1210"/>
        <end position="1502"/>
    </location>
</feature>
<keyword evidence="8 10" id="KW-0472">Membrane</keyword>
<dbReference type="SUPFAM" id="SSF52540">
    <property type="entry name" value="P-loop containing nucleoside triphosphate hydrolases"/>
    <property type="match status" value="2"/>
</dbReference>
<feature type="transmembrane region" description="Helical" evidence="10">
    <location>
        <begin position="1263"/>
        <end position="1284"/>
    </location>
</feature>
<name>A0A834R2F6_SARSC</name>
<feature type="domain" description="ABC transporter" evidence="11">
    <location>
        <begin position="750"/>
        <end position="981"/>
    </location>
</feature>
<feature type="compositionally biased region" description="Basic and acidic residues" evidence="9">
    <location>
        <begin position="1110"/>
        <end position="1120"/>
    </location>
</feature>
<feature type="transmembrane region" description="Helical" evidence="10">
    <location>
        <begin position="111"/>
        <end position="132"/>
    </location>
</feature>
<accession>A0A834R2F6</accession>
<dbReference type="InterPro" id="IPR017871">
    <property type="entry name" value="ABC_transporter-like_CS"/>
</dbReference>
<dbReference type="EnsemblMetazoa" id="SSS_8148s_mrna">
    <property type="protein sequence ID" value="KAF7488756.1"/>
    <property type="gene ID" value="SSS_8148"/>
</dbReference>
<dbReference type="Pfam" id="PF00005">
    <property type="entry name" value="ABC_tran"/>
    <property type="match status" value="2"/>
</dbReference>
<feature type="domain" description="ABC transmembrane type-1" evidence="12">
    <location>
        <begin position="364"/>
        <end position="678"/>
    </location>
</feature>
<dbReference type="SMART" id="SM00382">
    <property type="entry name" value="AAA"/>
    <property type="match status" value="2"/>
</dbReference>
<dbReference type="SUPFAM" id="SSF90123">
    <property type="entry name" value="ABC transporter transmembrane region"/>
    <property type="match status" value="2"/>
</dbReference>
<dbReference type="GO" id="GO:0005524">
    <property type="term" value="F:ATP binding"/>
    <property type="evidence" value="ECO:0007669"/>
    <property type="project" value="UniProtKB-KW"/>
</dbReference>
<feature type="transmembrane region" description="Helical" evidence="10">
    <location>
        <begin position="34"/>
        <end position="52"/>
    </location>
</feature>
<proteinExistence type="predicted"/>
<reference evidence="15" key="1">
    <citation type="journal article" date="2020" name="PLoS Negl. Trop. Dis.">
        <title>High-quality nuclear genome for Sarcoptes scabiei-A critical resource for a neglected parasite.</title>
        <authorList>
            <person name="Korhonen P.K."/>
            <person name="Gasser R.B."/>
            <person name="Ma G."/>
            <person name="Wang T."/>
            <person name="Stroehlein A.J."/>
            <person name="Young N.D."/>
            <person name="Ang C.S."/>
            <person name="Fernando D.D."/>
            <person name="Lu H.C."/>
            <person name="Taylor S."/>
            <person name="Reynolds S.L."/>
            <person name="Mofiz E."/>
            <person name="Najaraj S.H."/>
            <person name="Gowda H."/>
            <person name="Madugundu A."/>
            <person name="Renuse S."/>
            <person name="Holt D."/>
            <person name="Pandey A."/>
            <person name="Papenfuss A.T."/>
            <person name="Fischer K."/>
        </authorList>
    </citation>
    <scope>NUCLEOTIDE SEQUENCE [LARGE SCALE GENOMIC DNA]</scope>
</reference>
<feature type="domain" description="ABC transporter" evidence="11">
    <location>
        <begin position="1542"/>
        <end position="1773"/>
    </location>
</feature>
<reference evidence="14" key="3">
    <citation type="submission" date="2022-06" db="UniProtKB">
        <authorList>
            <consortium name="EnsemblMetazoa"/>
        </authorList>
    </citation>
    <scope>IDENTIFICATION</scope>
</reference>